<organism evidence="4 5">
    <name type="scientific">Haloechinothrix aidingensis</name>
    <dbReference type="NCBI Taxonomy" id="2752311"/>
    <lineage>
        <taxon>Bacteria</taxon>
        <taxon>Bacillati</taxon>
        <taxon>Actinomycetota</taxon>
        <taxon>Actinomycetes</taxon>
        <taxon>Pseudonocardiales</taxon>
        <taxon>Pseudonocardiaceae</taxon>
        <taxon>Haloechinothrix</taxon>
    </lineage>
</organism>
<name>A0A838ADD6_9PSEU</name>
<keyword evidence="4" id="KW-0378">Hydrolase</keyword>
<dbReference type="Gene3D" id="3.40.50.1820">
    <property type="entry name" value="alpha/beta hydrolase"/>
    <property type="match status" value="1"/>
</dbReference>
<gene>
    <name evidence="4" type="ORF">H0B56_16855</name>
</gene>
<evidence type="ECO:0000313" key="5">
    <source>
        <dbReference type="Proteomes" id="UP000582974"/>
    </source>
</evidence>
<dbReference type="GO" id="GO:0016787">
    <property type="term" value="F:hydrolase activity"/>
    <property type="evidence" value="ECO:0007669"/>
    <property type="project" value="UniProtKB-KW"/>
</dbReference>
<comment type="caution">
    <text evidence="4">The sequence shown here is derived from an EMBL/GenBank/DDBJ whole genome shotgun (WGS) entry which is preliminary data.</text>
</comment>
<protein>
    <submittedName>
        <fullName evidence="4">Alpha/beta fold hydrolase</fullName>
    </submittedName>
</protein>
<dbReference type="RefSeq" id="WP_180894049.1">
    <property type="nucleotide sequence ID" value="NZ_JACCKD010000006.1"/>
</dbReference>
<dbReference type="Proteomes" id="UP000582974">
    <property type="component" value="Unassembled WGS sequence"/>
</dbReference>
<keyword evidence="5" id="KW-1185">Reference proteome</keyword>
<proteinExistence type="predicted"/>
<keyword evidence="2" id="KW-0732">Signal</keyword>
<accession>A0A838ADD6</accession>
<feature type="compositionally biased region" description="Basic and acidic residues" evidence="1">
    <location>
        <begin position="361"/>
        <end position="370"/>
    </location>
</feature>
<feature type="domain" description="AB hydrolase-1" evidence="3">
    <location>
        <begin position="73"/>
        <end position="338"/>
    </location>
</feature>
<evidence type="ECO:0000313" key="4">
    <source>
        <dbReference type="EMBL" id="MBA0127223.1"/>
    </source>
</evidence>
<dbReference type="AlphaFoldDB" id="A0A838ADD6"/>
<dbReference type="EMBL" id="JACCKD010000006">
    <property type="protein sequence ID" value="MBA0127223.1"/>
    <property type="molecule type" value="Genomic_DNA"/>
</dbReference>
<feature type="signal peptide" evidence="2">
    <location>
        <begin position="1"/>
        <end position="27"/>
    </location>
</feature>
<reference evidence="4 5" key="1">
    <citation type="submission" date="2020-07" db="EMBL/GenBank/DDBJ databases">
        <title>Genome of Haloechinothrix sp.</title>
        <authorList>
            <person name="Tang S.-K."/>
            <person name="Yang L."/>
            <person name="Zhu W.-Y."/>
        </authorList>
    </citation>
    <scope>NUCLEOTIDE SEQUENCE [LARGE SCALE GENOMIC DNA]</scope>
    <source>
        <strain evidence="4 5">YIM 98757</strain>
    </source>
</reference>
<evidence type="ECO:0000259" key="3">
    <source>
        <dbReference type="Pfam" id="PF12697"/>
    </source>
</evidence>
<feature type="region of interest" description="Disordered" evidence="1">
    <location>
        <begin position="350"/>
        <end position="396"/>
    </location>
</feature>
<dbReference type="InterPro" id="IPR029058">
    <property type="entry name" value="AB_hydrolase_fold"/>
</dbReference>
<dbReference type="Pfam" id="PF12697">
    <property type="entry name" value="Abhydrolase_6"/>
    <property type="match status" value="1"/>
</dbReference>
<dbReference type="InterPro" id="IPR000073">
    <property type="entry name" value="AB_hydrolase_1"/>
</dbReference>
<evidence type="ECO:0000256" key="2">
    <source>
        <dbReference type="SAM" id="SignalP"/>
    </source>
</evidence>
<dbReference type="SUPFAM" id="SSF53474">
    <property type="entry name" value="alpha/beta-Hydrolases"/>
    <property type="match status" value="1"/>
</dbReference>
<sequence>MGKRWIRSVFGVLSAALLCVTAPPAVAVADTGPSRVCQEQRIPVSMSERGPADQHVYGELCVPEGRSPAAVMLLTHGITYDHHYFDFPGFDGRYSYARSANAEGFATLTIDRLGSGASSHPPGSSLGMNTHVWVAHQLVQKLRHGGMVSASGPITFDKVIQVGHSYGSGVTWIEASRFGDVDAIVVTGANHFLRMDTIAQVLTPSFIPAAADPKFAGRIADPSYVTTRSGTRYADFMAPGNVDPRVVAADEELKQTVTTTELAEIPFDIGYTLDIRVPVLIAQGDEDRLFCGAGVTCESERQLINAEAPHLGDPPCVDAYLHPGAGHDNVLMPNARDFFEALNSWAKRTVPPDGTVSHGCPRFDPDEFKSMDTGSPQEYPSDPAQELATTPPVVGGVLNHTGQASAEVLDGRVSDTVFPALP</sequence>
<feature type="chain" id="PRO_5039129220" evidence="2">
    <location>
        <begin position="28"/>
        <end position="422"/>
    </location>
</feature>
<evidence type="ECO:0000256" key="1">
    <source>
        <dbReference type="SAM" id="MobiDB-lite"/>
    </source>
</evidence>